<organism evidence="8 9">
    <name type="scientific">Chlamydia psittaci 99DC5</name>
    <dbReference type="NCBI Taxonomy" id="1112251"/>
    <lineage>
        <taxon>Bacteria</taxon>
        <taxon>Pseudomonadati</taxon>
        <taxon>Chlamydiota</taxon>
        <taxon>Chlamydiia</taxon>
        <taxon>Chlamydiales</taxon>
        <taxon>Chlamydiaceae</taxon>
        <taxon>Chlamydia/Chlamydophila group</taxon>
        <taxon>Chlamydia</taxon>
    </lineage>
</organism>
<evidence type="ECO:0000256" key="5">
    <source>
        <dbReference type="ARBA" id="ARBA00048539"/>
    </source>
</evidence>
<dbReference type="HAMAP" id="MF_01161">
    <property type="entry name" value="tRNA_Ile_lys_synt"/>
    <property type="match status" value="1"/>
</dbReference>
<comment type="similarity">
    <text evidence="6">Belongs to the tRNA(Ile)-lysidine synthase family.</text>
</comment>
<dbReference type="CDD" id="cd01992">
    <property type="entry name" value="TilS_N"/>
    <property type="match status" value="1"/>
</dbReference>
<feature type="domain" description="tRNA(Ile)-lysidine/2-thiocytidine synthase N-terminal" evidence="7">
    <location>
        <begin position="25"/>
        <end position="200"/>
    </location>
</feature>
<comment type="domain">
    <text evidence="6">The N-terminal region contains the highly conserved SGGXDS motif, predicted to be a P-loop motif involved in ATP binding.</text>
</comment>
<evidence type="ECO:0000256" key="2">
    <source>
        <dbReference type="ARBA" id="ARBA00022694"/>
    </source>
</evidence>
<evidence type="ECO:0000313" key="9">
    <source>
        <dbReference type="Proteomes" id="UP000014627"/>
    </source>
</evidence>
<reference evidence="8 9" key="1">
    <citation type="submission" date="2013-04" db="EMBL/GenBank/DDBJ databases">
        <title>Genome sequence of Chlamydia psittaci 99DC5.</title>
        <authorList>
            <person name="Huot-Creasy H."/>
            <person name="McCracken C.L."/>
            <person name="Humphries M."/>
            <person name="Sachse K."/>
            <person name="Laroucau K."/>
            <person name="Bavoil P."/>
            <person name="Myers G.S."/>
        </authorList>
    </citation>
    <scope>NUCLEOTIDE SEQUENCE [LARGE SCALE GENOMIC DNA]</scope>
    <source>
        <strain evidence="8 9">99DC5</strain>
    </source>
</reference>
<evidence type="ECO:0000256" key="4">
    <source>
        <dbReference type="ARBA" id="ARBA00022840"/>
    </source>
</evidence>
<keyword evidence="6" id="KW-0963">Cytoplasm</keyword>
<name>A0ABN0MQY9_CHLPS</name>
<comment type="caution">
    <text evidence="8">The sequence shown here is derived from an EMBL/GenBank/DDBJ whole genome shotgun (WGS) entry which is preliminary data.</text>
</comment>
<dbReference type="PANTHER" id="PTHR43033:SF1">
    <property type="entry name" value="TRNA(ILE)-LYSIDINE SYNTHASE-RELATED"/>
    <property type="match status" value="1"/>
</dbReference>
<dbReference type="NCBIfam" id="TIGR02432">
    <property type="entry name" value="lysidine_TilS_N"/>
    <property type="match status" value="1"/>
</dbReference>
<protein>
    <recommendedName>
        <fullName evidence="6">tRNA(Ile)-lysidine synthase</fullName>
        <ecNumber evidence="6">6.3.4.19</ecNumber>
    </recommendedName>
    <alternativeName>
        <fullName evidence="6">tRNA(Ile)-2-lysyl-cytidine synthase</fullName>
    </alternativeName>
    <alternativeName>
        <fullName evidence="6">tRNA(Ile)-lysidine synthetase</fullName>
    </alternativeName>
</protein>
<dbReference type="PANTHER" id="PTHR43033">
    <property type="entry name" value="TRNA(ILE)-LYSIDINE SYNTHASE-RELATED"/>
    <property type="match status" value="1"/>
</dbReference>
<proteinExistence type="inferred from homology"/>
<dbReference type="InterPro" id="IPR012795">
    <property type="entry name" value="tRNA_Ile_lys_synt_N"/>
</dbReference>
<evidence type="ECO:0000313" key="8">
    <source>
        <dbReference type="EMBL" id="EPJ28765.1"/>
    </source>
</evidence>
<feature type="binding site" evidence="6">
    <location>
        <begin position="30"/>
        <end position="35"/>
    </location>
    <ligand>
        <name>ATP</name>
        <dbReference type="ChEBI" id="CHEBI:30616"/>
    </ligand>
</feature>
<dbReference type="InterPro" id="IPR011063">
    <property type="entry name" value="TilS/TtcA_N"/>
</dbReference>
<dbReference type="Gene3D" id="3.40.50.620">
    <property type="entry name" value="HUPs"/>
    <property type="match status" value="1"/>
</dbReference>
<dbReference type="GO" id="GO:0016874">
    <property type="term" value="F:ligase activity"/>
    <property type="evidence" value="ECO:0007669"/>
    <property type="project" value="UniProtKB-KW"/>
</dbReference>
<comment type="function">
    <text evidence="6">Ligates lysine onto the cytidine present at position 34 of the AUA codon-specific tRNA(Ile) that contains the anticodon CAU, in an ATP-dependent manner. Cytidine is converted to lysidine, thus changing the amino acid specificity of the tRNA from methionine to isoleucine.</text>
</comment>
<dbReference type="RefSeq" id="WP_006343428.1">
    <property type="nucleotide sequence ID" value="NZ_KE356190.1"/>
</dbReference>
<dbReference type="SUPFAM" id="SSF52402">
    <property type="entry name" value="Adenine nucleotide alpha hydrolases-like"/>
    <property type="match status" value="1"/>
</dbReference>
<gene>
    <name evidence="6 8" type="primary">tilS</name>
    <name evidence="8" type="ORF">CP99DC5_0148</name>
</gene>
<keyword evidence="9" id="KW-1185">Reference proteome</keyword>
<comment type="subcellular location">
    <subcellularLocation>
        <location evidence="6">Cytoplasm</location>
    </subcellularLocation>
</comment>
<keyword evidence="2 6" id="KW-0819">tRNA processing</keyword>
<accession>A0ABN0MQY9</accession>
<keyword evidence="4 6" id="KW-0067">ATP-binding</keyword>
<keyword evidence="3 6" id="KW-0547">Nucleotide-binding</keyword>
<dbReference type="InterPro" id="IPR012094">
    <property type="entry name" value="tRNA_Ile_lys_synt"/>
</dbReference>
<sequence>MLSCLLRNDKRLEVFFSALDMKKSYLLALSGGSDSLFLLYLLKSRGVSFTAVHVDYGWRESSYREAEELKLRCQEEGVPLIVNHVPSKDKTSKDPENAARRYRYELFYKICREENLAGIFLAHHANDQAETVLKRVLEGAHLGNLKGMTSEASYNGIPLLRPLLHIPKQILIHTLDAENIPYVHDVTNTDERYLRARMRNKIFPWLEEIFGKNITQPLLTLAQDSEELSCYMKQQAQPFLENIRQEHTTWSIEIPKSLIEQVFLAKWVCKEFFYKVGIVVSRHFLQMVYDHLSRNLPAEMRLRDKRVIVKAGVVMIE</sequence>
<dbReference type="Proteomes" id="UP000014627">
    <property type="component" value="Unassembled WGS sequence"/>
</dbReference>
<dbReference type="InterPro" id="IPR014729">
    <property type="entry name" value="Rossmann-like_a/b/a_fold"/>
</dbReference>
<dbReference type="Pfam" id="PF01171">
    <property type="entry name" value="ATP_bind_3"/>
    <property type="match status" value="1"/>
</dbReference>
<evidence type="ECO:0000256" key="3">
    <source>
        <dbReference type="ARBA" id="ARBA00022741"/>
    </source>
</evidence>
<evidence type="ECO:0000259" key="7">
    <source>
        <dbReference type="Pfam" id="PF01171"/>
    </source>
</evidence>
<dbReference type="EC" id="6.3.4.19" evidence="6"/>
<dbReference type="EMBL" id="ATLC01000044">
    <property type="protein sequence ID" value="EPJ28765.1"/>
    <property type="molecule type" value="Genomic_DNA"/>
</dbReference>
<dbReference type="GeneID" id="12243222"/>
<evidence type="ECO:0000256" key="6">
    <source>
        <dbReference type="HAMAP-Rule" id="MF_01161"/>
    </source>
</evidence>
<evidence type="ECO:0000256" key="1">
    <source>
        <dbReference type="ARBA" id="ARBA00022598"/>
    </source>
</evidence>
<keyword evidence="1 6" id="KW-0436">Ligase</keyword>
<comment type="catalytic activity">
    <reaction evidence="5 6">
        <text>cytidine(34) in tRNA(Ile2) + L-lysine + ATP = lysidine(34) in tRNA(Ile2) + AMP + diphosphate + H(+)</text>
        <dbReference type="Rhea" id="RHEA:43744"/>
        <dbReference type="Rhea" id="RHEA-COMP:10625"/>
        <dbReference type="Rhea" id="RHEA-COMP:10670"/>
        <dbReference type="ChEBI" id="CHEBI:15378"/>
        <dbReference type="ChEBI" id="CHEBI:30616"/>
        <dbReference type="ChEBI" id="CHEBI:32551"/>
        <dbReference type="ChEBI" id="CHEBI:33019"/>
        <dbReference type="ChEBI" id="CHEBI:82748"/>
        <dbReference type="ChEBI" id="CHEBI:83665"/>
        <dbReference type="ChEBI" id="CHEBI:456215"/>
        <dbReference type="EC" id="6.3.4.19"/>
    </reaction>
</comment>